<evidence type="ECO:0000313" key="2">
    <source>
        <dbReference type="EMBL" id="BCS87562.1"/>
    </source>
</evidence>
<evidence type="ECO:0000256" key="1">
    <source>
        <dbReference type="SAM" id="Phobius"/>
    </source>
</evidence>
<evidence type="ECO:0008006" key="4">
    <source>
        <dbReference type="Google" id="ProtNLM"/>
    </source>
</evidence>
<reference evidence="2" key="1">
    <citation type="journal article" date="2022" name="Arch. Microbiol.">
        <title>Pseudodesulfovibrio sediminis sp. nov., a mesophilic and neutrophilic sulfate-reducing bacterium isolated from sediment of a brackish lake.</title>
        <authorList>
            <person name="Takahashi A."/>
            <person name="Kojima H."/>
            <person name="Watanabe M."/>
            <person name="Fukui M."/>
        </authorList>
    </citation>
    <scope>NUCLEOTIDE SEQUENCE</scope>
    <source>
        <strain evidence="2">SF6</strain>
    </source>
</reference>
<organism evidence="2 3">
    <name type="scientific">Pseudodesulfovibrio sediminis</name>
    <dbReference type="NCBI Taxonomy" id="2810563"/>
    <lineage>
        <taxon>Bacteria</taxon>
        <taxon>Pseudomonadati</taxon>
        <taxon>Thermodesulfobacteriota</taxon>
        <taxon>Desulfovibrionia</taxon>
        <taxon>Desulfovibrionales</taxon>
        <taxon>Desulfovibrionaceae</taxon>
    </lineage>
</organism>
<keyword evidence="1" id="KW-1133">Transmembrane helix</keyword>
<accession>A0ABM7P3Y6</accession>
<gene>
    <name evidence="2" type="ORF">PSDVSF_08040</name>
</gene>
<evidence type="ECO:0000313" key="3">
    <source>
        <dbReference type="Proteomes" id="UP001053296"/>
    </source>
</evidence>
<keyword evidence="3" id="KW-1185">Reference proteome</keyword>
<keyword evidence="1" id="KW-0812">Transmembrane</keyword>
<dbReference type="Proteomes" id="UP001053296">
    <property type="component" value="Chromosome"/>
</dbReference>
<dbReference type="RefSeq" id="WP_229593943.1">
    <property type="nucleotide sequence ID" value="NZ_AP024485.1"/>
</dbReference>
<keyword evidence="1" id="KW-0472">Membrane</keyword>
<proteinExistence type="predicted"/>
<protein>
    <recommendedName>
        <fullName evidence="4">PilZ domain-containing protein</fullName>
    </recommendedName>
</protein>
<feature type="transmembrane region" description="Helical" evidence="1">
    <location>
        <begin position="29"/>
        <end position="54"/>
    </location>
</feature>
<name>A0ABM7P3Y6_9BACT</name>
<sequence>MYTQDPIAALINSAVEWMHPFIPWLTPELFRLIGGTLLGLIALILLIVALRLLFRPTPRNTASIRTSIPRILQKRGVVLDVLASQKANRISVRCVITSASSTKIKCEIIDHLENIQAGKDETVTCMFAPFKTREGKVNSFTAKLLESERSGRKADRLILSGPTGYAMAPRRKHIRKRVADQQFVRVKLWIEDLAVSDIAFEDAIPQIGVNSFSKDGPDQGANGVINISDRGLGLSILNKLIPEICAEDSPVVINLFMFNFREKTFKPYWYAGTVRSMKAGRPGFTRIGIEFDAVAHPDRETGKLSWNAL</sequence>
<dbReference type="EMBL" id="AP024485">
    <property type="protein sequence ID" value="BCS87562.1"/>
    <property type="molecule type" value="Genomic_DNA"/>
</dbReference>